<dbReference type="AlphaFoldDB" id="A0A6A6BRC7"/>
<dbReference type="Proteomes" id="UP000799438">
    <property type="component" value="Unassembled WGS sequence"/>
</dbReference>
<dbReference type="RefSeq" id="XP_033402355.1">
    <property type="nucleotide sequence ID" value="XM_033547031.1"/>
</dbReference>
<reference evidence="3" key="1">
    <citation type="journal article" date="2020" name="Stud. Mycol.">
        <title>101 Dothideomycetes genomes: a test case for predicting lifestyles and emergence of pathogens.</title>
        <authorList>
            <person name="Haridas S."/>
            <person name="Albert R."/>
            <person name="Binder M."/>
            <person name="Bloem J."/>
            <person name="Labutti K."/>
            <person name="Salamov A."/>
            <person name="Andreopoulos B."/>
            <person name="Baker S."/>
            <person name="Barry K."/>
            <person name="Bills G."/>
            <person name="Bluhm B."/>
            <person name="Cannon C."/>
            <person name="Castanera R."/>
            <person name="Culley D."/>
            <person name="Daum C."/>
            <person name="Ezra D."/>
            <person name="Gonzalez J."/>
            <person name="Henrissat B."/>
            <person name="Kuo A."/>
            <person name="Liang C."/>
            <person name="Lipzen A."/>
            <person name="Lutzoni F."/>
            <person name="Magnuson J."/>
            <person name="Mondo S."/>
            <person name="Nolan M."/>
            <person name="Ohm R."/>
            <person name="Pangilinan J."/>
            <person name="Park H.-J."/>
            <person name="Ramirez L."/>
            <person name="Alfaro M."/>
            <person name="Sun H."/>
            <person name="Tritt A."/>
            <person name="Yoshinaga Y."/>
            <person name="Zwiers L.-H."/>
            <person name="Turgeon B."/>
            <person name="Goodwin S."/>
            <person name="Spatafora J."/>
            <person name="Crous P."/>
            <person name="Grigoriev I."/>
        </authorList>
    </citation>
    <scope>NUCLEOTIDE SEQUENCE</scope>
    <source>
        <strain evidence="3">CBS 121167</strain>
    </source>
</reference>
<keyword evidence="2" id="KW-0732">Signal</keyword>
<evidence type="ECO:0000256" key="1">
    <source>
        <dbReference type="SAM" id="MobiDB-lite"/>
    </source>
</evidence>
<name>A0A6A6BRC7_9PEZI</name>
<evidence type="ECO:0000313" key="4">
    <source>
        <dbReference type="Proteomes" id="UP000799438"/>
    </source>
</evidence>
<evidence type="ECO:0000256" key="2">
    <source>
        <dbReference type="SAM" id="SignalP"/>
    </source>
</evidence>
<keyword evidence="4" id="KW-1185">Reference proteome</keyword>
<protein>
    <submittedName>
        <fullName evidence="3">Uncharacterized protein</fullName>
    </submittedName>
</protein>
<feature type="region of interest" description="Disordered" evidence="1">
    <location>
        <begin position="101"/>
        <end position="151"/>
    </location>
</feature>
<organism evidence="3 4">
    <name type="scientific">Aplosporella prunicola CBS 121167</name>
    <dbReference type="NCBI Taxonomy" id="1176127"/>
    <lineage>
        <taxon>Eukaryota</taxon>
        <taxon>Fungi</taxon>
        <taxon>Dikarya</taxon>
        <taxon>Ascomycota</taxon>
        <taxon>Pezizomycotina</taxon>
        <taxon>Dothideomycetes</taxon>
        <taxon>Dothideomycetes incertae sedis</taxon>
        <taxon>Botryosphaeriales</taxon>
        <taxon>Aplosporellaceae</taxon>
        <taxon>Aplosporella</taxon>
    </lineage>
</organism>
<accession>A0A6A6BRC7</accession>
<gene>
    <name evidence="3" type="ORF">K452DRAFT_68803</name>
</gene>
<feature type="signal peptide" evidence="2">
    <location>
        <begin position="1"/>
        <end position="15"/>
    </location>
</feature>
<feature type="chain" id="PRO_5025352298" evidence="2">
    <location>
        <begin position="16"/>
        <end position="151"/>
    </location>
</feature>
<evidence type="ECO:0000313" key="3">
    <source>
        <dbReference type="EMBL" id="KAF2146646.1"/>
    </source>
</evidence>
<sequence>MLLHLTIVWFHVGRTAWIMDFTAMLWQPDERIVVYRALPAPMRERRLNRYVKHLLSEIDTNIGPASFIPFSARADKQVRPIVHIPERPPSRDQLATQHQDLGLGAQIQPTANPRTGPVSPPPCQTSGIQGNSRSIPLPRAWTSWRAARQPG</sequence>
<feature type="compositionally biased region" description="Polar residues" evidence="1">
    <location>
        <begin position="124"/>
        <end position="134"/>
    </location>
</feature>
<dbReference type="GeneID" id="54304538"/>
<dbReference type="EMBL" id="ML995475">
    <property type="protein sequence ID" value="KAF2146646.1"/>
    <property type="molecule type" value="Genomic_DNA"/>
</dbReference>
<proteinExistence type="predicted"/>